<dbReference type="Gene3D" id="3.90.1440.10">
    <property type="entry name" value="SecA, preprotein cross-linking domain"/>
    <property type="match status" value="1"/>
</dbReference>
<evidence type="ECO:0000259" key="11">
    <source>
        <dbReference type="PROSITE" id="PS51192"/>
    </source>
</evidence>
<keyword evidence="6 10" id="KW-0653">Protein transport</keyword>
<dbReference type="PANTHER" id="PTHR30612">
    <property type="entry name" value="SECA INNER MEMBRANE COMPONENT OF SEC PROTEIN SECRETION SYSTEM"/>
    <property type="match status" value="1"/>
</dbReference>
<keyword evidence="10" id="KW-0997">Cell inner membrane</keyword>
<dbReference type="PROSITE" id="PS51196">
    <property type="entry name" value="SECA_MOTOR_DEAD"/>
    <property type="match status" value="1"/>
</dbReference>
<dbReference type="KEGG" id="dol:Dole_0620"/>
<feature type="binding site" evidence="10">
    <location>
        <position position="547"/>
    </location>
    <ligand>
        <name>ATP</name>
        <dbReference type="ChEBI" id="CHEBI:30616"/>
    </ligand>
</feature>
<protein>
    <recommendedName>
        <fullName evidence="10">Protein translocase subunit SecA</fullName>
        <ecNumber evidence="10">7.4.2.8</ecNumber>
    </recommendedName>
</protein>
<dbReference type="EC" id="7.4.2.8" evidence="10"/>
<dbReference type="Gene3D" id="3.40.50.300">
    <property type="entry name" value="P-loop containing nucleotide triphosphate hydrolases"/>
    <property type="match status" value="2"/>
</dbReference>
<dbReference type="SUPFAM" id="SSF81767">
    <property type="entry name" value="Pre-protein crosslinking domain of SecA"/>
    <property type="match status" value="1"/>
</dbReference>
<evidence type="ECO:0000256" key="5">
    <source>
        <dbReference type="ARBA" id="ARBA00022840"/>
    </source>
</evidence>
<keyword evidence="8 10" id="KW-0811">Translocation</keyword>
<dbReference type="PROSITE" id="PS01312">
    <property type="entry name" value="SECA"/>
    <property type="match status" value="1"/>
</dbReference>
<evidence type="ECO:0000256" key="3">
    <source>
        <dbReference type="ARBA" id="ARBA00022490"/>
    </source>
</evidence>
<dbReference type="EMBL" id="CP000859">
    <property type="protein sequence ID" value="ABW66430.1"/>
    <property type="molecule type" value="Genomic_DNA"/>
</dbReference>
<evidence type="ECO:0000313" key="14">
    <source>
        <dbReference type="EMBL" id="ABW66430.1"/>
    </source>
</evidence>
<dbReference type="PRINTS" id="PR00906">
    <property type="entry name" value="SECA"/>
</dbReference>
<dbReference type="GO" id="GO:0005524">
    <property type="term" value="F:ATP binding"/>
    <property type="evidence" value="ECO:0007669"/>
    <property type="project" value="UniProtKB-UniRule"/>
</dbReference>
<dbReference type="InterPro" id="IPR027417">
    <property type="entry name" value="P-loop_NTPase"/>
</dbReference>
<sequence length="668" mass="74505">MHLSVANWPRADHFTRPEKKERRRTVLDRLAWEAAGVVARPLLERMSRFSRVVNAAALAGESLTGETDEALRHRSVNLRRRLRVDGFAFPLVAESFALIREAAGRVLGMRHFDCQLVGGYVILSGLLAEMETGEGKTLVATLPAITAALAGIPVHVITVNDYLTQRDADLMGALYRFFGITVGCVIHDKTPAQRRAAYGCDVTYCTNKEVVFDYLRDRIVLGHAPGALHLHAEHLYNRYGRSEQLLLRGLHYAIVDEVDSVLVDEARTPLIISRSDAGQGEEAEARQALALAGELKESVHYRIDYEVDQGVNTITVTEQGREAVGLAAASMGTAWQSPIRREELVRKALTALYLYRLDEHYLVQDDKVQIIDEFTGRVMPDRSWEGGLHQLIEVKEGCPVTGQRETVARISYQRFFRRYLKLGGMTGTAREIRRELWAIYGLPVVRIPTNRPLQRQIPPDEIFPTLAEKYAAVVQRVEALYRQEIPVLLGTRTVAVSEYFSGLLARRDIPHQVLNAKQDAEEALIVSRAGEPGRITIATNMAGRGTDIKLAPEVARRGGLHVLMTERHESGRVDRQLAGRCGRQGDPGRCEGFVSLEDPLFKDGSPGLAGRAALLLEKRGAGLWKPLGKKAITRAQRKLEKVHAGARKRLLRYDENRSDTLSFSGRSE</sequence>
<name>A8ZUL7_DESOH</name>
<keyword evidence="9 10" id="KW-0472">Membrane</keyword>
<feature type="domain" description="Helicase ATP-binding" evidence="11">
    <location>
        <begin position="117"/>
        <end position="273"/>
    </location>
</feature>
<dbReference type="GO" id="GO:0005886">
    <property type="term" value="C:plasma membrane"/>
    <property type="evidence" value="ECO:0007669"/>
    <property type="project" value="UniProtKB-SubCell"/>
</dbReference>
<evidence type="ECO:0000313" key="15">
    <source>
        <dbReference type="Proteomes" id="UP000008561"/>
    </source>
</evidence>
<dbReference type="CDD" id="cd17928">
    <property type="entry name" value="DEXDc_SecA"/>
    <property type="match status" value="1"/>
</dbReference>
<evidence type="ECO:0000256" key="4">
    <source>
        <dbReference type="ARBA" id="ARBA00022741"/>
    </source>
</evidence>
<dbReference type="GO" id="GO:0031522">
    <property type="term" value="C:cell envelope Sec protein transport complex"/>
    <property type="evidence" value="ECO:0007669"/>
    <property type="project" value="TreeGrafter"/>
</dbReference>
<evidence type="ECO:0000256" key="1">
    <source>
        <dbReference type="ARBA" id="ARBA00022448"/>
    </source>
</evidence>
<keyword evidence="15" id="KW-1185">Reference proteome</keyword>
<dbReference type="PROSITE" id="PS51192">
    <property type="entry name" value="HELICASE_ATP_BIND_1"/>
    <property type="match status" value="1"/>
</dbReference>
<dbReference type="Pfam" id="PF21090">
    <property type="entry name" value="P-loop_SecA"/>
    <property type="match status" value="1"/>
</dbReference>
<dbReference type="GO" id="GO:0006605">
    <property type="term" value="P:protein targeting"/>
    <property type="evidence" value="ECO:0007669"/>
    <property type="project" value="UniProtKB-UniRule"/>
</dbReference>
<dbReference type="InterPro" id="IPR011115">
    <property type="entry name" value="SecA_DEAD"/>
</dbReference>
<dbReference type="GO" id="GO:0008564">
    <property type="term" value="F:protein-exporting ATPase activity"/>
    <property type="evidence" value="ECO:0007669"/>
    <property type="project" value="UniProtKB-EC"/>
</dbReference>
<dbReference type="AlphaFoldDB" id="A8ZUL7"/>
<dbReference type="HAMAP" id="MF_01382">
    <property type="entry name" value="SecA"/>
    <property type="match status" value="1"/>
</dbReference>
<keyword evidence="3 10" id="KW-0963">Cytoplasm</keyword>
<dbReference type="SMART" id="SM00958">
    <property type="entry name" value="SecA_PP_bind"/>
    <property type="match status" value="1"/>
</dbReference>
<dbReference type="CDD" id="cd18803">
    <property type="entry name" value="SF2_C_secA"/>
    <property type="match status" value="1"/>
</dbReference>
<dbReference type="STRING" id="96561.Dole_0620"/>
<keyword evidence="1 10" id="KW-0813">Transport</keyword>
<dbReference type="RefSeq" id="WP_012174049.1">
    <property type="nucleotide sequence ID" value="NC_009943.1"/>
</dbReference>
<dbReference type="InterPro" id="IPR011130">
    <property type="entry name" value="SecA_preprotein_X-link_dom"/>
</dbReference>
<dbReference type="FunFam" id="3.40.50.300:FF:000429">
    <property type="entry name" value="Preprotein translocase subunit SecA"/>
    <property type="match status" value="1"/>
</dbReference>
<dbReference type="Pfam" id="PF01043">
    <property type="entry name" value="SecA_PP_bind"/>
    <property type="match status" value="1"/>
</dbReference>
<reference evidence="14 15" key="1">
    <citation type="submission" date="2007-10" db="EMBL/GenBank/DDBJ databases">
        <title>Complete sequence of Desulfococcus oleovorans Hxd3.</title>
        <authorList>
            <consortium name="US DOE Joint Genome Institute"/>
            <person name="Copeland A."/>
            <person name="Lucas S."/>
            <person name="Lapidus A."/>
            <person name="Barry K."/>
            <person name="Glavina del Rio T."/>
            <person name="Dalin E."/>
            <person name="Tice H."/>
            <person name="Pitluck S."/>
            <person name="Kiss H."/>
            <person name="Brettin T."/>
            <person name="Bruce D."/>
            <person name="Detter J.C."/>
            <person name="Han C."/>
            <person name="Schmutz J."/>
            <person name="Larimer F."/>
            <person name="Land M."/>
            <person name="Hauser L."/>
            <person name="Kyrpides N."/>
            <person name="Kim E."/>
            <person name="Wawrik B."/>
            <person name="Richardson P."/>
        </authorList>
    </citation>
    <scope>NUCLEOTIDE SEQUENCE [LARGE SCALE GENOMIC DNA]</scope>
    <source>
        <strain evidence="15">DSM 6200 / JCM 39069 / Hxd3</strain>
    </source>
</reference>
<feature type="domain" description="SecA family profile" evidence="13">
    <location>
        <begin position="31"/>
        <end position="624"/>
    </location>
</feature>
<gene>
    <name evidence="10" type="primary">secA</name>
    <name evidence="14" type="ordered locus">Dole_0620</name>
</gene>
<dbReference type="SMART" id="SM00957">
    <property type="entry name" value="SecA_DEAD"/>
    <property type="match status" value="1"/>
</dbReference>
<dbReference type="Pfam" id="PF07517">
    <property type="entry name" value="SecA_DEAD"/>
    <property type="match status" value="1"/>
</dbReference>
<comment type="catalytic activity">
    <reaction evidence="10">
        <text>ATP + H2O + cellular proteinSide 1 = ADP + phosphate + cellular proteinSide 2.</text>
        <dbReference type="EC" id="7.4.2.8"/>
    </reaction>
</comment>
<comment type="function">
    <text evidence="10">Part of the Sec protein translocase complex. Interacts with the SecYEG preprotein conducting channel. Has a central role in coupling the hydrolysis of ATP to the transfer of proteins into and across the cell membrane, serving as an ATP-driven molecular motor driving the stepwise translocation of polypeptide chains across the membrane.</text>
</comment>
<dbReference type="InterPro" id="IPR044722">
    <property type="entry name" value="SecA_SF2_C"/>
</dbReference>
<dbReference type="eggNOG" id="COG0653">
    <property type="taxonomic scope" value="Bacteria"/>
</dbReference>
<dbReference type="PROSITE" id="PS51194">
    <property type="entry name" value="HELICASE_CTER"/>
    <property type="match status" value="1"/>
</dbReference>
<dbReference type="SUPFAM" id="SSF52540">
    <property type="entry name" value="P-loop containing nucleoside triphosphate hydrolases"/>
    <property type="match status" value="2"/>
</dbReference>
<keyword evidence="7 10" id="KW-1278">Translocase</keyword>
<dbReference type="InterPro" id="IPR020937">
    <property type="entry name" value="SecA_CS"/>
</dbReference>
<dbReference type="InterPro" id="IPR014001">
    <property type="entry name" value="Helicase_ATP-bd"/>
</dbReference>
<dbReference type="InterPro" id="IPR014018">
    <property type="entry name" value="SecA_motor_DEAD"/>
</dbReference>
<evidence type="ECO:0000256" key="9">
    <source>
        <dbReference type="ARBA" id="ARBA00023136"/>
    </source>
</evidence>
<evidence type="ECO:0000259" key="12">
    <source>
        <dbReference type="PROSITE" id="PS51194"/>
    </source>
</evidence>
<evidence type="ECO:0000256" key="2">
    <source>
        <dbReference type="ARBA" id="ARBA00022475"/>
    </source>
</evidence>
<dbReference type="Proteomes" id="UP000008561">
    <property type="component" value="Chromosome"/>
</dbReference>
<dbReference type="GO" id="GO:0043952">
    <property type="term" value="P:protein transport by the Sec complex"/>
    <property type="evidence" value="ECO:0007669"/>
    <property type="project" value="TreeGrafter"/>
</dbReference>
<feature type="binding site" evidence="10">
    <location>
        <position position="115"/>
    </location>
    <ligand>
        <name>ATP</name>
        <dbReference type="ChEBI" id="CHEBI:30616"/>
    </ligand>
</feature>
<dbReference type="PANTHER" id="PTHR30612:SF0">
    <property type="entry name" value="CHLOROPLAST PROTEIN-TRANSPORTING ATPASE"/>
    <property type="match status" value="1"/>
</dbReference>
<comment type="subunit">
    <text evidence="10">Monomer and homodimer. Part of the essential Sec protein translocation apparatus which comprises SecA, SecYEG and auxiliary proteins SecDF. Other proteins may also be involved.</text>
</comment>
<keyword evidence="4 10" id="KW-0547">Nucleotide-binding</keyword>
<dbReference type="GO" id="GO:0017038">
    <property type="term" value="P:protein import"/>
    <property type="evidence" value="ECO:0007669"/>
    <property type="project" value="InterPro"/>
</dbReference>
<keyword evidence="2 10" id="KW-1003">Cell membrane</keyword>
<proteinExistence type="inferred from homology"/>
<evidence type="ECO:0000256" key="10">
    <source>
        <dbReference type="HAMAP-Rule" id="MF_01382"/>
    </source>
</evidence>
<evidence type="ECO:0000259" key="13">
    <source>
        <dbReference type="PROSITE" id="PS51196"/>
    </source>
</evidence>
<dbReference type="InterPro" id="IPR036670">
    <property type="entry name" value="SecA_X-link_sf"/>
</dbReference>
<feature type="binding site" evidence="10">
    <location>
        <begin position="133"/>
        <end position="137"/>
    </location>
    <ligand>
        <name>ATP</name>
        <dbReference type="ChEBI" id="CHEBI:30616"/>
    </ligand>
</feature>
<dbReference type="InterPro" id="IPR001650">
    <property type="entry name" value="Helicase_C-like"/>
</dbReference>
<keyword evidence="5 10" id="KW-0067">ATP-binding</keyword>
<evidence type="ECO:0000256" key="6">
    <source>
        <dbReference type="ARBA" id="ARBA00022927"/>
    </source>
</evidence>
<comment type="similarity">
    <text evidence="10">Belongs to the SecA family.</text>
</comment>
<dbReference type="OrthoDB" id="9805579at2"/>
<accession>A8ZUL7</accession>
<comment type="subcellular location">
    <subcellularLocation>
        <location evidence="10">Cell inner membrane</location>
        <topology evidence="10">Peripheral membrane protein</topology>
        <orientation evidence="10">Cytoplasmic side</orientation>
    </subcellularLocation>
    <subcellularLocation>
        <location evidence="10">Cytoplasm</location>
    </subcellularLocation>
    <text evidence="10">Distribution is 50-50.</text>
</comment>
<dbReference type="GO" id="GO:0065002">
    <property type="term" value="P:intracellular protein transmembrane transport"/>
    <property type="evidence" value="ECO:0007669"/>
    <property type="project" value="UniProtKB-UniRule"/>
</dbReference>
<dbReference type="HOGENOM" id="CLU_005314_3_2_7"/>
<feature type="domain" description="Helicase C-terminal" evidence="12">
    <location>
        <begin position="472"/>
        <end position="640"/>
    </location>
</feature>
<dbReference type="GO" id="GO:0005829">
    <property type="term" value="C:cytosol"/>
    <property type="evidence" value="ECO:0007669"/>
    <property type="project" value="TreeGrafter"/>
</dbReference>
<evidence type="ECO:0000256" key="8">
    <source>
        <dbReference type="ARBA" id="ARBA00023010"/>
    </source>
</evidence>
<organism evidence="14 15">
    <name type="scientific">Desulfosudis oleivorans (strain DSM 6200 / JCM 39069 / Hxd3)</name>
    <name type="common">Desulfococcus oleovorans</name>
    <dbReference type="NCBI Taxonomy" id="96561"/>
    <lineage>
        <taxon>Bacteria</taxon>
        <taxon>Pseudomonadati</taxon>
        <taxon>Thermodesulfobacteriota</taxon>
        <taxon>Desulfobacteria</taxon>
        <taxon>Desulfobacterales</taxon>
        <taxon>Desulfosudaceae</taxon>
        <taxon>Desulfosudis</taxon>
    </lineage>
</organism>
<dbReference type="InterPro" id="IPR000185">
    <property type="entry name" value="SecA"/>
</dbReference>
<evidence type="ECO:0000256" key="7">
    <source>
        <dbReference type="ARBA" id="ARBA00022967"/>
    </source>
</evidence>